<dbReference type="Proteomes" id="UP000740883">
    <property type="component" value="Unassembled WGS sequence"/>
</dbReference>
<comment type="caution">
    <text evidence="1">The sequence shown here is derived from an EMBL/GenBank/DDBJ whole genome shotgun (WGS) entry which is preliminary data.</text>
</comment>
<evidence type="ECO:0000313" key="1">
    <source>
        <dbReference type="EMBL" id="KAF9760857.1"/>
    </source>
</evidence>
<gene>
    <name evidence="1" type="ORF">NGRA_2979</name>
</gene>
<reference evidence="1 2" key="1">
    <citation type="journal article" date="2020" name="Genome Biol. Evol.">
        <title>Comparative genomics of strictly vertically transmitted, feminizing microsporidia endosymbionts of amphipod crustaceans.</title>
        <authorList>
            <person name="Cormier A."/>
            <person name="Chebbi M.A."/>
            <person name="Giraud I."/>
            <person name="Wattier R."/>
            <person name="Teixeira M."/>
            <person name="Gilbert C."/>
            <person name="Rigaud T."/>
            <person name="Cordaux R."/>
        </authorList>
    </citation>
    <scope>NUCLEOTIDE SEQUENCE [LARGE SCALE GENOMIC DNA]</scope>
    <source>
        <strain evidence="1 2">Ou3-Ou53</strain>
    </source>
</reference>
<proteinExistence type="predicted"/>
<dbReference type="EMBL" id="SBJO01000492">
    <property type="protein sequence ID" value="KAF9760857.1"/>
    <property type="molecule type" value="Genomic_DNA"/>
</dbReference>
<dbReference type="PANTHER" id="PTHR47163">
    <property type="entry name" value="DDE_TNP_IS1595 DOMAIN-CONTAINING PROTEIN"/>
    <property type="match status" value="1"/>
</dbReference>
<dbReference type="OrthoDB" id="8597234at2759"/>
<keyword evidence="2" id="KW-1185">Reference proteome</keyword>
<dbReference type="InterPro" id="IPR053164">
    <property type="entry name" value="IS1016-like_transposase"/>
</dbReference>
<dbReference type="AlphaFoldDB" id="A0A9P6KXN2"/>
<dbReference type="PANTHER" id="PTHR47163:SF2">
    <property type="entry name" value="SI:DKEY-17M8.2"/>
    <property type="match status" value="1"/>
</dbReference>
<sequence>MFFWSRENSHIILSSYLNLNKNTVTLWSFNCRIGCQDALIMNSNSLICGLNSDGTPKTVEIDESHVFKRKNNVGRVTNAQWVFGMIERGSRKGLLFQCPIELLIPYCV</sequence>
<name>A0A9P6KXN2_9MICR</name>
<organism evidence="1 2">
    <name type="scientific">Nosema granulosis</name>
    <dbReference type="NCBI Taxonomy" id="83296"/>
    <lineage>
        <taxon>Eukaryota</taxon>
        <taxon>Fungi</taxon>
        <taxon>Fungi incertae sedis</taxon>
        <taxon>Microsporidia</taxon>
        <taxon>Nosematidae</taxon>
        <taxon>Nosema</taxon>
    </lineage>
</organism>
<accession>A0A9P6KXN2</accession>
<protein>
    <submittedName>
        <fullName evidence="1">Uncharacterized protein</fullName>
    </submittedName>
</protein>
<evidence type="ECO:0000313" key="2">
    <source>
        <dbReference type="Proteomes" id="UP000740883"/>
    </source>
</evidence>